<feature type="transmembrane region" description="Helical" evidence="10">
    <location>
        <begin position="142"/>
        <end position="168"/>
    </location>
</feature>
<dbReference type="EMBL" id="CADCTR010001885">
    <property type="protein sequence ID" value="CAA9317621.1"/>
    <property type="molecule type" value="Genomic_DNA"/>
</dbReference>
<feature type="transmembrane region" description="Helical" evidence="10">
    <location>
        <begin position="103"/>
        <end position="136"/>
    </location>
</feature>
<proteinExistence type="predicted"/>
<evidence type="ECO:0000313" key="11">
    <source>
        <dbReference type="EMBL" id="CAA9317621.1"/>
    </source>
</evidence>
<dbReference type="GO" id="GO:0006506">
    <property type="term" value="P:GPI anchor biosynthetic process"/>
    <property type="evidence" value="ECO:0007669"/>
    <property type="project" value="UniProtKB-UniPathway"/>
</dbReference>
<feature type="transmembrane region" description="Helical" evidence="10">
    <location>
        <begin position="315"/>
        <end position="334"/>
    </location>
</feature>
<dbReference type="InterPro" id="IPR007315">
    <property type="entry name" value="PIG-V/Gpi18"/>
</dbReference>
<evidence type="ECO:0000256" key="4">
    <source>
        <dbReference type="ARBA" id="ARBA00022676"/>
    </source>
</evidence>
<evidence type="ECO:0000256" key="7">
    <source>
        <dbReference type="ARBA" id="ARBA00022824"/>
    </source>
</evidence>
<evidence type="ECO:0000256" key="8">
    <source>
        <dbReference type="ARBA" id="ARBA00022989"/>
    </source>
</evidence>
<accession>A0A6J4KYS1</accession>
<protein>
    <recommendedName>
        <fullName evidence="12">Glycosyltransferase RgtA/B/C/D-like domain-containing protein</fullName>
    </recommendedName>
</protein>
<sequence length="341" mass="38428">MIVPTLNWEFGSRDVIRNYPALDALCRWDCWHFGAIARDGYTAPVWTNFFPLYPLLVRAVHLVTGLHINLALLLVSNAAGFAALLVIYRVFLRLAERDAARWALVLFAAFPFAFFQAAGYPESLMIFSSALAILLALRGNHVWAGVVLGFGVLARHLTMFAGAALLTAQIRQRGINPRRLLLDPAILGLIVPWLFLGGYCLYQYQYWGHPFAFVLARDEPPWSEMSWWGIRELLATELRTDHVQAMYSYIPFALAATIGAFALLTRRPWAELAAFSIIFMLMVWGIGIWGIGRYAASCWPAFLPFGVWLSKRPAFQGPTVALLAVFQGLFFYLFSHMFAIL</sequence>
<feature type="transmembrane region" description="Helical" evidence="10">
    <location>
        <begin position="272"/>
        <end position="295"/>
    </location>
</feature>
<keyword evidence="3" id="KW-0337">GPI-anchor biosynthesis</keyword>
<feature type="transmembrane region" description="Helical" evidence="10">
    <location>
        <begin position="70"/>
        <end position="91"/>
    </location>
</feature>
<name>A0A6J4KYS1_9CHLR</name>
<organism evidence="11">
    <name type="scientific">uncultured Chloroflexia bacterium</name>
    <dbReference type="NCBI Taxonomy" id="1672391"/>
    <lineage>
        <taxon>Bacteria</taxon>
        <taxon>Bacillati</taxon>
        <taxon>Chloroflexota</taxon>
        <taxon>Chloroflexia</taxon>
        <taxon>environmental samples</taxon>
    </lineage>
</organism>
<evidence type="ECO:0000256" key="2">
    <source>
        <dbReference type="ARBA" id="ARBA00004687"/>
    </source>
</evidence>
<dbReference type="Pfam" id="PF04188">
    <property type="entry name" value="Mannosyl_trans2"/>
    <property type="match status" value="1"/>
</dbReference>
<evidence type="ECO:0000256" key="5">
    <source>
        <dbReference type="ARBA" id="ARBA00022679"/>
    </source>
</evidence>
<evidence type="ECO:0008006" key="12">
    <source>
        <dbReference type="Google" id="ProtNLM"/>
    </source>
</evidence>
<dbReference type="GO" id="GO:0000009">
    <property type="term" value="F:alpha-1,6-mannosyltransferase activity"/>
    <property type="evidence" value="ECO:0007669"/>
    <property type="project" value="InterPro"/>
</dbReference>
<comment type="subcellular location">
    <subcellularLocation>
        <location evidence="1">Endoplasmic reticulum membrane</location>
        <topology evidence="1">Multi-pass membrane protein</topology>
    </subcellularLocation>
</comment>
<dbReference type="PANTHER" id="PTHR12468">
    <property type="entry name" value="GPI MANNOSYLTRANSFERASE 2"/>
    <property type="match status" value="1"/>
</dbReference>
<evidence type="ECO:0000256" key="10">
    <source>
        <dbReference type="SAM" id="Phobius"/>
    </source>
</evidence>
<dbReference type="UniPathway" id="UPA00196"/>
<gene>
    <name evidence="11" type="ORF">AVDCRST_MAG93-5583</name>
</gene>
<dbReference type="GO" id="GO:0016020">
    <property type="term" value="C:membrane"/>
    <property type="evidence" value="ECO:0007669"/>
    <property type="project" value="GOC"/>
</dbReference>
<evidence type="ECO:0000256" key="1">
    <source>
        <dbReference type="ARBA" id="ARBA00004477"/>
    </source>
</evidence>
<evidence type="ECO:0000256" key="9">
    <source>
        <dbReference type="ARBA" id="ARBA00023136"/>
    </source>
</evidence>
<reference evidence="11" key="1">
    <citation type="submission" date="2020-02" db="EMBL/GenBank/DDBJ databases">
        <authorList>
            <person name="Meier V. D."/>
        </authorList>
    </citation>
    <scope>NUCLEOTIDE SEQUENCE</scope>
    <source>
        <strain evidence="11">AVDCRST_MAG93</strain>
    </source>
</reference>
<dbReference type="PANTHER" id="PTHR12468:SF2">
    <property type="entry name" value="GPI MANNOSYLTRANSFERASE 2"/>
    <property type="match status" value="1"/>
</dbReference>
<evidence type="ECO:0000256" key="3">
    <source>
        <dbReference type="ARBA" id="ARBA00022502"/>
    </source>
</evidence>
<keyword evidence="8 10" id="KW-1133">Transmembrane helix</keyword>
<keyword evidence="9 10" id="KW-0472">Membrane</keyword>
<keyword evidence="4" id="KW-0328">Glycosyltransferase</keyword>
<keyword evidence="5" id="KW-0808">Transferase</keyword>
<feature type="transmembrane region" description="Helical" evidence="10">
    <location>
        <begin position="180"/>
        <end position="204"/>
    </location>
</feature>
<comment type="pathway">
    <text evidence="2">Glycolipid biosynthesis; glycosylphosphatidylinositol-anchor biosynthesis.</text>
</comment>
<keyword evidence="6 10" id="KW-0812">Transmembrane</keyword>
<feature type="transmembrane region" description="Helical" evidence="10">
    <location>
        <begin position="246"/>
        <end position="265"/>
    </location>
</feature>
<evidence type="ECO:0000256" key="6">
    <source>
        <dbReference type="ARBA" id="ARBA00022692"/>
    </source>
</evidence>
<keyword evidence="7" id="KW-0256">Endoplasmic reticulum</keyword>
<dbReference type="GO" id="GO:0004376">
    <property type="term" value="F:GPI mannosyltransferase activity"/>
    <property type="evidence" value="ECO:0007669"/>
    <property type="project" value="InterPro"/>
</dbReference>
<dbReference type="AlphaFoldDB" id="A0A6J4KYS1"/>
<dbReference type="GO" id="GO:0031501">
    <property type="term" value="C:mannosyltransferase complex"/>
    <property type="evidence" value="ECO:0007669"/>
    <property type="project" value="TreeGrafter"/>
</dbReference>